<sequence>MRRCHAQPSDGMPVGYKDHVRIVWCFKCQKFGHISFDCHSETSRLCLGQVKRLSAGDFNCKLPLWHSPTTSLREVTYVLSTKWNLPKKFLQFFPHLHTYMA</sequence>
<protein>
    <recommendedName>
        <fullName evidence="2">CCHC-type domain-containing protein</fullName>
    </recommendedName>
</protein>
<evidence type="ECO:0000256" key="1">
    <source>
        <dbReference type="PROSITE-ProRule" id="PRU00047"/>
    </source>
</evidence>
<name>A0A1Y1LTV2_PHOPY</name>
<dbReference type="AlphaFoldDB" id="A0A1Y1LTV2"/>
<dbReference type="PROSITE" id="PS50158">
    <property type="entry name" value="ZF_CCHC"/>
    <property type="match status" value="1"/>
</dbReference>
<dbReference type="GO" id="GO:0008270">
    <property type="term" value="F:zinc ion binding"/>
    <property type="evidence" value="ECO:0007669"/>
    <property type="project" value="UniProtKB-KW"/>
</dbReference>
<proteinExistence type="predicted"/>
<feature type="domain" description="CCHC-type" evidence="2">
    <location>
        <begin position="25"/>
        <end position="38"/>
    </location>
</feature>
<dbReference type="InterPro" id="IPR001878">
    <property type="entry name" value="Znf_CCHC"/>
</dbReference>
<keyword evidence="1" id="KW-0479">Metal-binding</keyword>
<evidence type="ECO:0000313" key="3">
    <source>
        <dbReference type="EMBL" id="JAV76278.1"/>
    </source>
</evidence>
<dbReference type="EMBL" id="GEZM01048923">
    <property type="protein sequence ID" value="JAV76281.1"/>
    <property type="molecule type" value="Transcribed_RNA"/>
</dbReference>
<keyword evidence="1" id="KW-0863">Zinc-finger</keyword>
<accession>A0A1Y1LTV2</accession>
<reference evidence="3" key="1">
    <citation type="journal article" date="2016" name="Sci. Rep.">
        <title>Molecular characterization of firefly nuptial gifts: a multi-omics approach sheds light on postcopulatory sexual selection.</title>
        <authorList>
            <person name="Al-Wathiqui N."/>
            <person name="Fallon T.R."/>
            <person name="South A."/>
            <person name="Weng J.K."/>
            <person name="Lewis S.M."/>
        </authorList>
    </citation>
    <scope>NUCLEOTIDE SEQUENCE</scope>
</reference>
<dbReference type="EMBL" id="GEZM01048924">
    <property type="protein sequence ID" value="JAV76278.1"/>
    <property type="molecule type" value="Transcribed_RNA"/>
</dbReference>
<dbReference type="GO" id="GO:0003676">
    <property type="term" value="F:nucleic acid binding"/>
    <property type="evidence" value="ECO:0007669"/>
    <property type="project" value="InterPro"/>
</dbReference>
<organism evidence="3">
    <name type="scientific">Photinus pyralis</name>
    <name type="common">Common eastern firefly</name>
    <name type="synonym">Lampyris pyralis</name>
    <dbReference type="NCBI Taxonomy" id="7054"/>
    <lineage>
        <taxon>Eukaryota</taxon>
        <taxon>Metazoa</taxon>
        <taxon>Ecdysozoa</taxon>
        <taxon>Arthropoda</taxon>
        <taxon>Hexapoda</taxon>
        <taxon>Insecta</taxon>
        <taxon>Pterygota</taxon>
        <taxon>Neoptera</taxon>
        <taxon>Endopterygota</taxon>
        <taxon>Coleoptera</taxon>
        <taxon>Polyphaga</taxon>
        <taxon>Elateriformia</taxon>
        <taxon>Elateroidea</taxon>
        <taxon>Lampyridae</taxon>
        <taxon>Lampyrinae</taxon>
        <taxon>Photinus</taxon>
    </lineage>
</organism>
<dbReference type="InterPro" id="IPR036875">
    <property type="entry name" value="Znf_CCHC_sf"/>
</dbReference>
<evidence type="ECO:0000259" key="2">
    <source>
        <dbReference type="PROSITE" id="PS50158"/>
    </source>
</evidence>
<keyword evidence="1" id="KW-0862">Zinc</keyword>
<dbReference type="SUPFAM" id="SSF57756">
    <property type="entry name" value="Retrovirus zinc finger-like domains"/>
    <property type="match status" value="1"/>
</dbReference>